<sequence length="110" mass="11884">MKLAEDLIKLVEHVAAPISAVSAAVMAQATSASVMSQTPMMIDLSVPDGLTPIDLADGPLPVRAMVYDGEDLVGEVLVWVRAGRLIGLEQAWYTDDPPSSWPEVRRVRVE</sequence>
<evidence type="ECO:0000313" key="2">
    <source>
        <dbReference type="Proteomes" id="UP001213972"/>
    </source>
</evidence>
<gene>
    <name evidence="1" type="ORF">P0Y48_12235</name>
</gene>
<proteinExistence type="predicted"/>
<reference evidence="1" key="1">
    <citation type="submission" date="2023-03" db="EMBL/GenBank/DDBJ databases">
        <title>Andean soil-derived lignocellulolytic bacterial consortium as a source of novel taxa and putative plastic-active enzymes.</title>
        <authorList>
            <person name="Diaz-Garcia L."/>
            <person name="Chuvochina M."/>
            <person name="Feuerriegel G."/>
            <person name="Bunk B."/>
            <person name="Sproer C."/>
            <person name="Streit W.R."/>
            <person name="Rodriguez L.M."/>
            <person name="Overmann J."/>
            <person name="Jimenez D.J."/>
        </authorList>
    </citation>
    <scope>NUCLEOTIDE SEQUENCE</scope>
    <source>
        <strain evidence="1">MAG 4610</strain>
    </source>
</reference>
<accession>A0AAJ5VZZ7</accession>
<organism evidence="1 2">
    <name type="scientific">Candidatus Microbacterium phytovorans</name>
    <dbReference type="NCBI Taxonomy" id="3121374"/>
    <lineage>
        <taxon>Bacteria</taxon>
        <taxon>Bacillati</taxon>
        <taxon>Actinomycetota</taxon>
        <taxon>Actinomycetes</taxon>
        <taxon>Micrococcales</taxon>
        <taxon>Microbacteriaceae</taxon>
        <taxon>Microbacterium</taxon>
    </lineage>
</organism>
<protein>
    <submittedName>
        <fullName evidence="1">Uncharacterized protein</fullName>
    </submittedName>
</protein>
<name>A0AAJ5VZZ7_9MICO</name>
<dbReference type="AlphaFoldDB" id="A0AAJ5VZZ7"/>
<dbReference type="Proteomes" id="UP001213972">
    <property type="component" value="Chromosome"/>
</dbReference>
<dbReference type="EMBL" id="CP119321">
    <property type="protein sequence ID" value="WEK13212.1"/>
    <property type="molecule type" value="Genomic_DNA"/>
</dbReference>
<evidence type="ECO:0000313" key="1">
    <source>
        <dbReference type="EMBL" id="WEK13212.1"/>
    </source>
</evidence>